<keyword evidence="4" id="KW-0067">ATP-binding</keyword>
<evidence type="ECO:0000259" key="7">
    <source>
        <dbReference type="Pfam" id="PF00370"/>
    </source>
</evidence>
<dbReference type="GO" id="GO:0019150">
    <property type="term" value="F:D-ribulokinase activity"/>
    <property type="evidence" value="ECO:0007669"/>
    <property type="project" value="TreeGrafter"/>
</dbReference>
<dbReference type="RefSeq" id="WP_154576030.1">
    <property type="nucleotide sequence ID" value="NZ_VUMO01000004.1"/>
</dbReference>
<sequence>MAKYLMGIDAGTGSVRVAIFDLKGRNRAYDVQEYPTTYPQNGWAEQDDEKWLVALGEAIPNAINKAQVDPEDIVAITCDATTNTLVYLGEDDRSVRKPILWMDVRAAGEAAEIDEIREQYDATKFYKPSFRADTMIPKNMWVKRHEPENWAKTKTMFEFEDWLNWILTGKKTLSMSVAAFRWNYDDKNGGFPVDLLNAVGLDDVLDKVPKTILKVGEPVGPVSEKAAKAFGLSTKTIVIEGTADCNACMFGVGGVRPNGMTLIGGTSSCLLGLSEEEFHVDGVNGTYPNCMYDGTSLLEGGQTASGAILTWFKNNLVPGSWVEEAVNRDMNIYDLITEKAKKVPIGSGGVVMMDYFQGNRAPYSDSKARGMFWGLSIGTDTAALARAVYEGVAYGANHCIVSMKKAGYQVNEIYACGGIATSDFWLQMHSDIIGVPIYTTIENQSAGCLGDAIIAGVGAGLFKDFGEAADTMVQVDKTYRPNMEKHEEYKFYMERYMETWPAMREIVHKTVDHNA</sequence>
<evidence type="ECO:0000256" key="5">
    <source>
        <dbReference type="ARBA" id="ARBA00022935"/>
    </source>
</evidence>
<protein>
    <submittedName>
        <fullName evidence="9">Sugar kinase</fullName>
    </submittedName>
</protein>
<name>A0A7X2NFK7_9FIRM</name>
<gene>
    <name evidence="9" type="ORF">FYJ52_04275</name>
</gene>
<keyword evidence="10" id="KW-1185">Reference proteome</keyword>
<dbReference type="EMBL" id="VUMO01000004">
    <property type="protein sequence ID" value="MSS19620.1"/>
    <property type="molecule type" value="Genomic_DNA"/>
</dbReference>
<dbReference type="CDD" id="cd07781">
    <property type="entry name" value="ASKHA_NBD_FGGY_L-RBK"/>
    <property type="match status" value="1"/>
</dbReference>
<reference evidence="9 10" key="1">
    <citation type="submission" date="2019-08" db="EMBL/GenBank/DDBJ databases">
        <title>In-depth cultivation of the pig gut microbiome towards novel bacterial diversity and tailored functional studies.</title>
        <authorList>
            <person name="Wylensek D."/>
            <person name="Hitch T.C.A."/>
            <person name="Clavel T."/>
        </authorList>
    </citation>
    <scope>NUCLEOTIDE SEQUENCE [LARGE SCALE GENOMIC DNA]</scope>
    <source>
        <strain evidence="9 10">RF-744-FAT-4</strain>
    </source>
</reference>
<evidence type="ECO:0000256" key="4">
    <source>
        <dbReference type="ARBA" id="ARBA00022840"/>
    </source>
</evidence>
<evidence type="ECO:0000256" key="1">
    <source>
        <dbReference type="ARBA" id="ARBA00022679"/>
    </source>
</evidence>
<keyword evidence="1" id="KW-0808">Transferase</keyword>
<dbReference type="PANTHER" id="PTHR43435">
    <property type="entry name" value="RIBULOKINASE"/>
    <property type="match status" value="1"/>
</dbReference>
<proteinExistence type="predicted"/>
<dbReference type="GO" id="GO:0005737">
    <property type="term" value="C:cytoplasm"/>
    <property type="evidence" value="ECO:0007669"/>
    <property type="project" value="TreeGrafter"/>
</dbReference>
<evidence type="ECO:0000256" key="3">
    <source>
        <dbReference type="ARBA" id="ARBA00022777"/>
    </source>
</evidence>
<dbReference type="Pfam" id="PF00370">
    <property type="entry name" value="FGGY_N"/>
    <property type="match status" value="1"/>
</dbReference>
<organism evidence="9 10">
    <name type="scientific">Pseudoramibacter porci</name>
    <dbReference type="NCBI Taxonomy" id="2606631"/>
    <lineage>
        <taxon>Bacteria</taxon>
        <taxon>Bacillati</taxon>
        <taxon>Bacillota</taxon>
        <taxon>Clostridia</taxon>
        <taxon>Eubacteriales</taxon>
        <taxon>Eubacteriaceae</taxon>
        <taxon>Pseudoramibacter</taxon>
    </lineage>
</organism>
<dbReference type="PIRSF" id="PIRSF000538">
    <property type="entry name" value="GlpK"/>
    <property type="match status" value="1"/>
</dbReference>
<keyword evidence="2" id="KW-0547">Nucleotide-binding</keyword>
<dbReference type="InterPro" id="IPR018485">
    <property type="entry name" value="FGGY_C"/>
</dbReference>
<dbReference type="InterPro" id="IPR000577">
    <property type="entry name" value="Carb_kinase_FGGY"/>
</dbReference>
<dbReference type="AlphaFoldDB" id="A0A7X2NFK7"/>
<dbReference type="GO" id="GO:0019569">
    <property type="term" value="P:L-arabinose catabolic process to D-xylulose 5-phosphate"/>
    <property type="evidence" value="ECO:0007669"/>
    <property type="project" value="InterPro"/>
</dbReference>
<keyword evidence="5" id="KW-0054">Arabinose catabolism</keyword>
<dbReference type="InterPro" id="IPR005929">
    <property type="entry name" value="Ribulokinase"/>
</dbReference>
<accession>A0A7X2NFK7</accession>
<comment type="caution">
    <text evidence="9">The sequence shown here is derived from an EMBL/GenBank/DDBJ whole genome shotgun (WGS) entry which is preliminary data.</text>
</comment>
<evidence type="ECO:0000259" key="8">
    <source>
        <dbReference type="Pfam" id="PF02782"/>
    </source>
</evidence>
<dbReference type="Pfam" id="PF02782">
    <property type="entry name" value="FGGY_C"/>
    <property type="match status" value="1"/>
</dbReference>
<feature type="domain" description="Carbohydrate kinase FGGY N-terminal" evidence="7">
    <location>
        <begin position="4"/>
        <end position="251"/>
    </location>
</feature>
<dbReference type="PANTHER" id="PTHR43435:SF4">
    <property type="entry name" value="FGGY CARBOHYDRATE KINASE DOMAIN-CONTAINING PROTEIN"/>
    <property type="match status" value="1"/>
</dbReference>
<dbReference type="InterPro" id="IPR043129">
    <property type="entry name" value="ATPase_NBD"/>
</dbReference>
<evidence type="ECO:0000313" key="9">
    <source>
        <dbReference type="EMBL" id="MSS19620.1"/>
    </source>
</evidence>
<dbReference type="GO" id="GO:0008741">
    <property type="term" value="F:ribulokinase activity"/>
    <property type="evidence" value="ECO:0007669"/>
    <property type="project" value="InterPro"/>
</dbReference>
<dbReference type="Proteomes" id="UP000461754">
    <property type="component" value="Unassembled WGS sequence"/>
</dbReference>
<evidence type="ECO:0000256" key="6">
    <source>
        <dbReference type="ARBA" id="ARBA00023277"/>
    </source>
</evidence>
<dbReference type="InterPro" id="IPR018484">
    <property type="entry name" value="FGGY_N"/>
</dbReference>
<keyword evidence="6" id="KW-0119">Carbohydrate metabolism</keyword>
<dbReference type="GO" id="GO:0005524">
    <property type="term" value="F:ATP binding"/>
    <property type="evidence" value="ECO:0007669"/>
    <property type="project" value="UniProtKB-KW"/>
</dbReference>
<evidence type="ECO:0000256" key="2">
    <source>
        <dbReference type="ARBA" id="ARBA00022741"/>
    </source>
</evidence>
<dbReference type="SUPFAM" id="SSF53067">
    <property type="entry name" value="Actin-like ATPase domain"/>
    <property type="match status" value="2"/>
</dbReference>
<keyword evidence="3 9" id="KW-0418">Kinase</keyword>
<feature type="domain" description="Carbohydrate kinase FGGY C-terminal" evidence="8">
    <location>
        <begin position="262"/>
        <end position="458"/>
    </location>
</feature>
<evidence type="ECO:0000313" key="10">
    <source>
        <dbReference type="Proteomes" id="UP000461754"/>
    </source>
</evidence>
<dbReference type="Gene3D" id="3.30.420.40">
    <property type="match status" value="2"/>
</dbReference>